<organism evidence="12 13">
    <name type="scientific">Nodularia harveyana UHCC-0300</name>
    <dbReference type="NCBI Taxonomy" id="2974287"/>
    <lineage>
        <taxon>Bacteria</taxon>
        <taxon>Bacillati</taxon>
        <taxon>Cyanobacteriota</taxon>
        <taxon>Cyanophyceae</taxon>
        <taxon>Nostocales</taxon>
        <taxon>Nodulariaceae</taxon>
        <taxon>Nodularia</taxon>
    </lineage>
</organism>
<dbReference type="InterPro" id="IPR011066">
    <property type="entry name" value="MscS_channel_C_sf"/>
</dbReference>
<dbReference type="InterPro" id="IPR023408">
    <property type="entry name" value="MscS_beta-dom_sf"/>
</dbReference>
<evidence type="ECO:0000256" key="2">
    <source>
        <dbReference type="ARBA" id="ARBA00008017"/>
    </source>
</evidence>
<dbReference type="Gene3D" id="2.30.30.60">
    <property type="match status" value="1"/>
</dbReference>
<dbReference type="Pfam" id="PF21082">
    <property type="entry name" value="MS_channel_3rd"/>
    <property type="match status" value="1"/>
</dbReference>
<reference evidence="12 13" key="1">
    <citation type="submission" date="2023-12" db="EMBL/GenBank/DDBJ databases">
        <title>Baltic Sea Cyanobacteria.</title>
        <authorList>
            <person name="Delbaje E."/>
            <person name="Fewer D.P."/>
            <person name="Shishido T.K."/>
        </authorList>
    </citation>
    <scope>NUCLEOTIDE SEQUENCE [LARGE SCALE GENOMIC DNA]</scope>
    <source>
        <strain evidence="12 13">UHCC-0300</strain>
    </source>
</reference>
<evidence type="ECO:0000256" key="6">
    <source>
        <dbReference type="ARBA" id="ARBA00023136"/>
    </source>
</evidence>
<feature type="transmembrane region" description="Helical" evidence="9">
    <location>
        <begin position="425"/>
        <end position="444"/>
    </location>
</feature>
<dbReference type="InterPro" id="IPR010920">
    <property type="entry name" value="LSM_dom_sf"/>
</dbReference>
<evidence type="ECO:0000256" key="8">
    <source>
        <dbReference type="SAM" id="MobiDB-lite"/>
    </source>
</evidence>
<feature type="compositionally biased region" description="Polar residues" evidence="8">
    <location>
        <begin position="159"/>
        <end position="175"/>
    </location>
</feature>
<keyword evidence="5 9" id="KW-1133">Transmembrane helix</keyword>
<comment type="subcellular location">
    <subcellularLocation>
        <location evidence="1">Cell membrane</location>
        <topology evidence="1">Multi-pass membrane protein</topology>
    </subcellularLocation>
</comment>
<sequence>MRYRVRAIVAGVVCVFALWGTPGRTQEQPVEESTAEQAQPAASGDPRFAITTQDPTVPIDELQLLVKPLTLEELQNESAAWLLLLKDKVQNISNAEIAIKRQNQSINKQKEASDALSDSQEALKAAEEQLKTATPGSPEYEEATKKLEAAKEDLKKGQESIQEAQEAKQNIQQDDTLTEAIENAKGTEELDKAKAALDEAKKQREQFIAGSLAYDNATQQIEQLDAAIKAFEAAQIEQKESVPDSPEFQAATVKLDAAQKSLKEIRESIEGITTPDPTQQSSQDLNNTATALDNTEISGDGSTKVAGAIETVNDTESLKTKGDKLEKAAEQLDENADTEAKLKNQLVANVTELQSDRTAIVDRFKVVLAELERKGGDPQAYQKYIEAISIVTVDLQDTEGALVRLVSWVKSGEGGLRWAANIGKFVSIVIASVIVSQLLGMILNRSLKQIGGASELLRQFIVMVVKRGGVVVGVMLALTALEVSLGPILALVGGASFVLAFALQSNLGNFASGLMIMFNKPFDIGDEVKVGGIWGYVDSISLANTNIKGFAGQMYVIPNNNVWGGMIENLTPDEIRKISIWLRISFNEDLERVQNLMVDIMKSHPKVLENPGPGKFLWSVEEYYFSIGLSGWTKTDDFWGVHEDIIQMIQERFKEENIQMSAIPERNLHLLQNTTQTPEPVAEKTTRSLSAQR</sequence>
<proteinExistence type="inferred from homology"/>
<dbReference type="InterPro" id="IPR049278">
    <property type="entry name" value="MS_channel_C"/>
</dbReference>
<evidence type="ECO:0000259" key="11">
    <source>
        <dbReference type="Pfam" id="PF21082"/>
    </source>
</evidence>
<comment type="similarity">
    <text evidence="2">Belongs to the MscS (TC 1.A.23) family.</text>
</comment>
<dbReference type="EMBL" id="JAYGHG010000009">
    <property type="protein sequence ID" value="MEA5581336.1"/>
    <property type="molecule type" value="Genomic_DNA"/>
</dbReference>
<gene>
    <name evidence="12" type="ORF">VB620_08295</name>
</gene>
<dbReference type="SUPFAM" id="SSF50182">
    <property type="entry name" value="Sm-like ribonucleoproteins"/>
    <property type="match status" value="1"/>
</dbReference>
<feature type="domain" description="Mechanosensitive ion channel MscS" evidence="10">
    <location>
        <begin position="507"/>
        <end position="571"/>
    </location>
</feature>
<dbReference type="Pfam" id="PF00924">
    <property type="entry name" value="MS_channel_2nd"/>
    <property type="match status" value="1"/>
</dbReference>
<dbReference type="SUPFAM" id="SSF82689">
    <property type="entry name" value="Mechanosensitive channel protein MscS (YggB), C-terminal domain"/>
    <property type="match status" value="1"/>
</dbReference>
<evidence type="ECO:0000259" key="10">
    <source>
        <dbReference type="Pfam" id="PF00924"/>
    </source>
</evidence>
<evidence type="ECO:0000256" key="3">
    <source>
        <dbReference type="ARBA" id="ARBA00022475"/>
    </source>
</evidence>
<dbReference type="PANTHER" id="PTHR30221:SF1">
    <property type="entry name" value="SMALL-CONDUCTANCE MECHANOSENSITIVE CHANNEL"/>
    <property type="match status" value="1"/>
</dbReference>
<dbReference type="PANTHER" id="PTHR30221">
    <property type="entry name" value="SMALL-CONDUCTANCE MECHANOSENSITIVE CHANNEL"/>
    <property type="match status" value="1"/>
</dbReference>
<feature type="coiled-coil region" evidence="7">
    <location>
        <begin position="315"/>
        <end position="345"/>
    </location>
</feature>
<keyword evidence="3" id="KW-1003">Cell membrane</keyword>
<feature type="region of interest" description="Disordered" evidence="8">
    <location>
        <begin position="156"/>
        <end position="175"/>
    </location>
</feature>
<dbReference type="SUPFAM" id="SSF82861">
    <property type="entry name" value="Mechanosensitive channel protein MscS (YggB), transmembrane region"/>
    <property type="match status" value="1"/>
</dbReference>
<dbReference type="InterPro" id="IPR006685">
    <property type="entry name" value="MscS_channel_2nd"/>
</dbReference>
<keyword evidence="7" id="KW-0175">Coiled coil</keyword>
<keyword evidence="4 9" id="KW-0812">Transmembrane</keyword>
<dbReference type="Proteomes" id="UP001302120">
    <property type="component" value="Unassembled WGS sequence"/>
</dbReference>
<evidence type="ECO:0000256" key="7">
    <source>
        <dbReference type="SAM" id="Coils"/>
    </source>
</evidence>
<keyword evidence="6 9" id="KW-0472">Membrane</keyword>
<dbReference type="Gene3D" id="3.30.70.100">
    <property type="match status" value="1"/>
</dbReference>
<evidence type="ECO:0000313" key="12">
    <source>
        <dbReference type="EMBL" id="MEA5581336.1"/>
    </source>
</evidence>
<dbReference type="Gene3D" id="1.10.287.1260">
    <property type="match status" value="1"/>
</dbReference>
<feature type="domain" description="Mechanosensitive ion channel MscS C-terminal" evidence="11">
    <location>
        <begin position="584"/>
        <end position="660"/>
    </location>
</feature>
<comment type="caution">
    <text evidence="12">The sequence shown here is derived from an EMBL/GenBank/DDBJ whole genome shotgun (WGS) entry which is preliminary data.</text>
</comment>
<feature type="region of interest" description="Disordered" evidence="8">
    <location>
        <begin position="673"/>
        <end position="693"/>
    </location>
</feature>
<evidence type="ECO:0000256" key="9">
    <source>
        <dbReference type="SAM" id="Phobius"/>
    </source>
</evidence>
<feature type="region of interest" description="Disordered" evidence="8">
    <location>
        <begin position="25"/>
        <end position="48"/>
    </location>
</feature>
<accession>A0ABU5UCQ8</accession>
<protein>
    <submittedName>
        <fullName evidence="12">Mechanosensitive ion channel domain-containing protein</fullName>
    </submittedName>
</protein>
<dbReference type="InterPro" id="IPR045275">
    <property type="entry name" value="MscS_archaea/bacteria_type"/>
</dbReference>
<name>A0ABU5UCQ8_9CYAN</name>
<dbReference type="RefSeq" id="WP_323195670.1">
    <property type="nucleotide sequence ID" value="NZ_JAYGHG010000009.1"/>
</dbReference>
<evidence type="ECO:0000256" key="1">
    <source>
        <dbReference type="ARBA" id="ARBA00004651"/>
    </source>
</evidence>
<keyword evidence="13" id="KW-1185">Reference proteome</keyword>
<evidence type="ECO:0000313" key="13">
    <source>
        <dbReference type="Proteomes" id="UP001302120"/>
    </source>
</evidence>
<evidence type="ECO:0000256" key="4">
    <source>
        <dbReference type="ARBA" id="ARBA00022692"/>
    </source>
</evidence>
<dbReference type="Gene3D" id="1.20.120.330">
    <property type="entry name" value="Nucleotidyltransferases domain 2"/>
    <property type="match status" value="1"/>
</dbReference>
<dbReference type="InterPro" id="IPR011014">
    <property type="entry name" value="MscS_channel_TM-2"/>
</dbReference>
<evidence type="ECO:0000256" key="5">
    <source>
        <dbReference type="ARBA" id="ARBA00022989"/>
    </source>
</evidence>